<evidence type="ECO:0000313" key="11">
    <source>
        <dbReference type="EMBL" id="UOE25466.1"/>
    </source>
</evidence>
<dbReference type="Pfam" id="PF00768">
    <property type="entry name" value="Peptidase_S11"/>
    <property type="match status" value="1"/>
</dbReference>
<name>A0ABY4AQL3_9MICO</name>
<accession>A0ABY4AQL3</accession>
<keyword evidence="3" id="KW-0378">Hydrolase</keyword>
<keyword evidence="5" id="KW-0573">Peptidoglycan synthesis</keyword>
<feature type="domain" description="Peptidase S11 D-alanyl-D-alanine carboxypeptidase A N-terminal" evidence="10">
    <location>
        <begin position="115"/>
        <end position="316"/>
    </location>
</feature>
<evidence type="ECO:0000256" key="1">
    <source>
        <dbReference type="ARBA" id="ARBA00007164"/>
    </source>
</evidence>
<feature type="compositionally biased region" description="Low complexity" evidence="8">
    <location>
        <begin position="22"/>
        <end position="34"/>
    </location>
</feature>
<evidence type="ECO:0000313" key="12">
    <source>
        <dbReference type="Proteomes" id="UP000831304"/>
    </source>
</evidence>
<dbReference type="InterPro" id="IPR001967">
    <property type="entry name" value="Peptidase_S11_N"/>
</dbReference>
<feature type="compositionally biased region" description="Basic and acidic residues" evidence="8">
    <location>
        <begin position="1"/>
        <end position="16"/>
    </location>
</feature>
<dbReference type="SUPFAM" id="SSF56601">
    <property type="entry name" value="beta-lactamase/transpeptidase-like"/>
    <property type="match status" value="1"/>
</dbReference>
<keyword evidence="4" id="KW-0133">Cell shape</keyword>
<feature type="transmembrane region" description="Helical" evidence="9">
    <location>
        <begin position="48"/>
        <end position="68"/>
    </location>
</feature>
<evidence type="ECO:0000256" key="8">
    <source>
        <dbReference type="SAM" id="MobiDB-lite"/>
    </source>
</evidence>
<dbReference type="GO" id="GO:0004180">
    <property type="term" value="F:carboxypeptidase activity"/>
    <property type="evidence" value="ECO:0007669"/>
    <property type="project" value="UniProtKB-KW"/>
</dbReference>
<evidence type="ECO:0000259" key="10">
    <source>
        <dbReference type="Pfam" id="PF00768"/>
    </source>
</evidence>
<proteinExistence type="inferred from homology"/>
<evidence type="ECO:0000256" key="6">
    <source>
        <dbReference type="ARBA" id="ARBA00023316"/>
    </source>
</evidence>
<dbReference type="Gene3D" id="3.40.710.10">
    <property type="entry name" value="DD-peptidase/beta-lactamase superfamily"/>
    <property type="match status" value="1"/>
</dbReference>
<keyword evidence="6" id="KW-0961">Cell wall biogenesis/degradation</keyword>
<dbReference type="Proteomes" id="UP000831304">
    <property type="component" value="Chromosome"/>
</dbReference>
<protein>
    <submittedName>
        <fullName evidence="11">D-alanyl-D-alanine carboxypeptidase</fullName>
    </submittedName>
</protein>
<keyword evidence="2" id="KW-0732">Signal</keyword>
<evidence type="ECO:0000256" key="9">
    <source>
        <dbReference type="SAM" id="Phobius"/>
    </source>
</evidence>
<evidence type="ECO:0000256" key="5">
    <source>
        <dbReference type="ARBA" id="ARBA00022984"/>
    </source>
</evidence>
<evidence type="ECO:0000256" key="7">
    <source>
        <dbReference type="RuleBase" id="RU004016"/>
    </source>
</evidence>
<keyword evidence="11" id="KW-0121">Carboxypeptidase</keyword>
<gene>
    <name evidence="11" type="ORF">MTP13_14145</name>
</gene>
<reference evidence="11 12" key="1">
    <citation type="submission" date="2022-03" db="EMBL/GenBank/DDBJ databases">
        <title>Agromyces sp. isolated from the gut of P. brevitarsis seulensis larvae.</title>
        <authorList>
            <person name="Won M."/>
            <person name="Kwon S.-W."/>
        </authorList>
    </citation>
    <scope>NUCLEOTIDE SEQUENCE [LARGE SCALE GENOMIC DNA]</scope>
    <source>
        <strain evidence="11 12">KACC 16215</strain>
    </source>
</reference>
<keyword evidence="11" id="KW-0645">Protease</keyword>
<organism evidence="11 12">
    <name type="scientific">Agromyces soli</name>
    <dbReference type="NCBI Taxonomy" id="659012"/>
    <lineage>
        <taxon>Bacteria</taxon>
        <taxon>Bacillati</taxon>
        <taxon>Actinomycetota</taxon>
        <taxon>Actinomycetes</taxon>
        <taxon>Micrococcales</taxon>
        <taxon>Microbacteriaceae</taxon>
        <taxon>Agromyces</taxon>
    </lineage>
</organism>
<feature type="region of interest" description="Disordered" evidence="8">
    <location>
        <begin position="1"/>
        <end position="36"/>
    </location>
</feature>
<evidence type="ECO:0000256" key="4">
    <source>
        <dbReference type="ARBA" id="ARBA00022960"/>
    </source>
</evidence>
<dbReference type="InterPro" id="IPR012338">
    <property type="entry name" value="Beta-lactam/transpept-like"/>
</dbReference>
<keyword evidence="9" id="KW-0812">Transmembrane</keyword>
<comment type="similarity">
    <text evidence="1 7">Belongs to the peptidase S11 family.</text>
</comment>
<keyword evidence="12" id="KW-1185">Reference proteome</keyword>
<sequence>MTTEAPGREAEHDAARPRRAVADPAASASDPAGATRQAKARVYRRRRIVVFGALAIILALLVSGGVYVGRALGAPIPAAAPVVTAPQPVAQAAQQLELPGFGGYAVGAVGFDGLLATGSADAALPTASITKIITALVVLDEHPVAAGESGPELAYTEADVELYWDMIAQNGSVAPVEPGISLSLVQSLEAMLLPSGNNYAISISNWAFGSQQAFLDRARTWLADHGFQHTVIADSSGLSLDNTSTPAELVRLGELALENPVVAAIVATQEVELPSLGPIENSNKLLGTHGVDGIKTGTTDDAANLLFSADVQVGEESVTIVGVLLDAPDHASLRQAVAALLDSVAPGFREVTVFDEGADLASYATPWGQTAHAEASEAARLVVWSDTPVAVEVDAAAVTTADDGSEVGNATVTAGTRTIVVPLRLDASLEDPGAWWRLGNPGALDAPAVAGRG</sequence>
<keyword evidence="9" id="KW-0472">Membrane</keyword>
<dbReference type="PRINTS" id="PR00725">
    <property type="entry name" value="DADACBPTASE1"/>
</dbReference>
<dbReference type="RefSeq" id="WP_243568347.1">
    <property type="nucleotide sequence ID" value="NZ_BAAARD010000007.1"/>
</dbReference>
<dbReference type="EMBL" id="CP094533">
    <property type="protein sequence ID" value="UOE25466.1"/>
    <property type="molecule type" value="Genomic_DNA"/>
</dbReference>
<evidence type="ECO:0000256" key="2">
    <source>
        <dbReference type="ARBA" id="ARBA00022729"/>
    </source>
</evidence>
<evidence type="ECO:0000256" key="3">
    <source>
        <dbReference type="ARBA" id="ARBA00022801"/>
    </source>
</evidence>
<keyword evidence="9" id="KW-1133">Transmembrane helix</keyword>
<dbReference type="InterPro" id="IPR018044">
    <property type="entry name" value="Peptidase_S11"/>
</dbReference>